<dbReference type="EMBL" id="CM034414">
    <property type="protein sequence ID" value="KAJ0170141.1"/>
    <property type="molecule type" value="Genomic_DNA"/>
</dbReference>
<evidence type="ECO:0000313" key="1">
    <source>
        <dbReference type="EMBL" id="KAJ0170141.1"/>
    </source>
</evidence>
<name>A0ACC1CF08_9NEOP</name>
<protein>
    <submittedName>
        <fullName evidence="1">Uncharacterized protein</fullName>
    </submittedName>
</protein>
<accession>A0ACC1CF08</accession>
<gene>
    <name evidence="1" type="ORF">K1T71_014069</name>
</gene>
<reference evidence="1 2" key="1">
    <citation type="journal article" date="2021" name="Front. Genet.">
        <title>Chromosome-Level Genome Assembly Reveals Significant Gene Expansion in the Toll and IMD Signaling Pathways of Dendrolimus kikuchii.</title>
        <authorList>
            <person name="Zhou J."/>
            <person name="Wu P."/>
            <person name="Xiong Z."/>
            <person name="Liu N."/>
            <person name="Zhao N."/>
            <person name="Ji M."/>
            <person name="Qiu Y."/>
            <person name="Yang B."/>
        </authorList>
    </citation>
    <scope>NUCLEOTIDE SEQUENCE [LARGE SCALE GENOMIC DNA]</scope>
    <source>
        <strain evidence="1">Ann1</strain>
    </source>
</reference>
<proteinExistence type="predicted"/>
<dbReference type="Proteomes" id="UP000824533">
    <property type="component" value="Linkage Group LG28"/>
</dbReference>
<evidence type="ECO:0000313" key="2">
    <source>
        <dbReference type="Proteomes" id="UP000824533"/>
    </source>
</evidence>
<organism evidence="1 2">
    <name type="scientific">Dendrolimus kikuchii</name>
    <dbReference type="NCBI Taxonomy" id="765133"/>
    <lineage>
        <taxon>Eukaryota</taxon>
        <taxon>Metazoa</taxon>
        <taxon>Ecdysozoa</taxon>
        <taxon>Arthropoda</taxon>
        <taxon>Hexapoda</taxon>
        <taxon>Insecta</taxon>
        <taxon>Pterygota</taxon>
        <taxon>Neoptera</taxon>
        <taxon>Endopterygota</taxon>
        <taxon>Lepidoptera</taxon>
        <taxon>Glossata</taxon>
        <taxon>Ditrysia</taxon>
        <taxon>Bombycoidea</taxon>
        <taxon>Lasiocampidae</taxon>
        <taxon>Dendrolimus</taxon>
    </lineage>
</organism>
<sequence>MAWTTAGSDRSGPMFAPRTRRSPSQAGHSCRVCNAVSSTLALQCWHPDDDSRPIRHRYRPKQPCPVSTCVWRNPSSINLLSNTERVFQIRPVVPDINAFKQTNKQALQLYILV</sequence>
<comment type="caution">
    <text evidence="1">The sequence shown here is derived from an EMBL/GenBank/DDBJ whole genome shotgun (WGS) entry which is preliminary data.</text>
</comment>
<keyword evidence="2" id="KW-1185">Reference proteome</keyword>